<evidence type="ECO:0000256" key="5">
    <source>
        <dbReference type="ARBA" id="ARBA00023098"/>
    </source>
</evidence>
<keyword evidence="2 7" id="KW-0812">Transmembrane</keyword>
<feature type="transmembrane region" description="Helical" evidence="7">
    <location>
        <begin position="61"/>
        <end position="81"/>
    </location>
</feature>
<dbReference type="EMBL" id="UINC01004149">
    <property type="protein sequence ID" value="SVA12178.1"/>
    <property type="molecule type" value="Genomic_DNA"/>
</dbReference>
<evidence type="ECO:0000313" key="9">
    <source>
        <dbReference type="EMBL" id="SVA12178.1"/>
    </source>
</evidence>
<dbReference type="InterPro" id="IPR006694">
    <property type="entry name" value="Fatty_acid_hydroxylase"/>
</dbReference>
<accession>A0A381T9B4</accession>
<dbReference type="GO" id="GO:0006643">
    <property type="term" value="P:membrane lipid metabolic process"/>
    <property type="evidence" value="ECO:0007669"/>
    <property type="project" value="TreeGrafter"/>
</dbReference>
<evidence type="ECO:0000256" key="4">
    <source>
        <dbReference type="ARBA" id="ARBA00023002"/>
    </source>
</evidence>
<organism evidence="9">
    <name type="scientific">marine metagenome</name>
    <dbReference type="NCBI Taxonomy" id="408172"/>
    <lineage>
        <taxon>unclassified sequences</taxon>
        <taxon>metagenomes</taxon>
        <taxon>ecological metagenomes</taxon>
    </lineage>
</organism>
<evidence type="ECO:0000256" key="2">
    <source>
        <dbReference type="ARBA" id="ARBA00022692"/>
    </source>
</evidence>
<keyword evidence="3 7" id="KW-1133">Transmembrane helix</keyword>
<sequence>MPQCVFLGEMEILEIKYLEVYAIFSILIIFGFIEALGGLYGKNSIRSRNDWYIELLSTFQLFIFIKPIIFLTTTLFLIKLLPQYHNAFSGMTLWASALFVLVGDDLLQYWYHRKAHEWTWLWKLHRPHHSSREMGVLVSYRNAVLYYVLMPNIWWLGMATYFGLYREMIIAIILKQLIVTAAHSEARWDAFLYKYKTLNPLAWVIERFISTPATHFAHHGKSPEDGISNPNGNYSNMFFLWDVIFRTARITRKYPEIYGIADDPDDSWRSHLYYPFVKSDKTGSEIAV</sequence>
<reference evidence="9" key="1">
    <citation type="submission" date="2018-05" db="EMBL/GenBank/DDBJ databases">
        <authorList>
            <person name="Lanie J.A."/>
            <person name="Ng W.-L."/>
            <person name="Kazmierczak K.M."/>
            <person name="Andrzejewski T.M."/>
            <person name="Davidsen T.M."/>
            <person name="Wayne K.J."/>
            <person name="Tettelin H."/>
            <person name="Glass J.I."/>
            <person name="Rusch D."/>
            <person name="Podicherti R."/>
            <person name="Tsui H.-C.T."/>
            <person name="Winkler M.E."/>
        </authorList>
    </citation>
    <scope>NUCLEOTIDE SEQUENCE</scope>
</reference>
<dbReference type="AlphaFoldDB" id="A0A381T9B4"/>
<proteinExistence type="predicted"/>
<keyword evidence="5" id="KW-0443">Lipid metabolism</keyword>
<dbReference type="PANTHER" id="PTHR21624">
    <property type="entry name" value="STEROL DESATURASE-RELATED PROTEIN"/>
    <property type="match status" value="1"/>
</dbReference>
<dbReference type="Pfam" id="PF04116">
    <property type="entry name" value="FA_hydroxylase"/>
    <property type="match status" value="1"/>
</dbReference>
<dbReference type="PANTHER" id="PTHR21624:SF1">
    <property type="entry name" value="ALKYLGLYCEROL MONOOXYGENASE"/>
    <property type="match status" value="1"/>
</dbReference>
<evidence type="ECO:0000256" key="1">
    <source>
        <dbReference type="ARBA" id="ARBA00004127"/>
    </source>
</evidence>
<dbReference type="GO" id="GO:0012505">
    <property type="term" value="C:endomembrane system"/>
    <property type="evidence" value="ECO:0007669"/>
    <property type="project" value="UniProtKB-SubCell"/>
</dbReference>
<evidence type="ECO:0000256" key="7">
    <source>
        <dbReference type="SAM" id="Phobius"/>
    </source>
</evidence>
<dbReference type="GO" id="GO:0050479">
    <property type="term" value="F:glyceryl-ether monooxygenase activity"/>
    <property type="evidence" value="ECO:0007669"/>
    <property type="project" value="TreeGrafter"/>
</dbReference>
<evidence type="ECO:0000256" key="6">
    <source>
        <dbReference type="ARBA" id="ARBA00023136"/>
    </source>
</evidence>
<feature type="domain" description="Fatty acid hydroxylase" evidence="8">
    <location>
        <begin position="98"/>
        <end position="247"/>
    </location>
</feature>
<protein>
    <recommendedName>
        <fullName evidence="8">Fatty acid hydroxylase domain-containing protein</fullName>
    </recommendedName>
</protein>
<evidence type="ECO:0000256" key="3">
    <source>
        <dbReference type="ARBA" id="ARBA00022989"/>
    </source>
</evidence>
<comment type="subcellular location">
    <subcellularLocation>
        <location evidence="1">Endomembrane system</location>
        <topology evidence="1">Multi-pass membrane protein</topology>
    </subcellularLocation>
</comment>
<dbReference type="GO" id="GO:0005506">
    <property type="term" value="F:iron ion binding"/>
    <property type="evidence" value="ECO:0007669"/>
    <property type="project" value="InterPro"/>
</dbReference>
<dbReference type="GO" id="GO:0016020">
    <property type="term" value="C:membrane"/>
    <property type="evidence" value="ECO:0007669"/>
    <property type="project" value="GOC"/>
</dbReference>
<evidence type="ECO:0000259" key="8">
    <source>
        <dbReference type="Pfam" id="PF04116"/>
    </source>
</evidence>
<keyword evidence="6 7" id="KW-0472">Membrane</keyword>
<feature type="transmembrane region" description="Helical" evidence="7">
    <location>
        <begin position="144"/>
        <end position="165"/>
    </location>
</feature>
<feature type="transmembrane region" description="Helical" evidence="7">
    <location>
        <begin position="20"/>
        <end position="41"/>
    </location>
</feature>
<gene>
    <name evidence="9" type="ORF">METZ01_LOCUS65032</name>
</gene>
<dbReference type="InterPro" id="IPR051689">
    <property type="entry name" value="Sterol_desaturase/TMEM195"/>
</dbReference>
<keyword evidence="4" id="KW-0560">Oxidoreductase</keyword>
<name>A0A381T9B4_9ZZZZ</name>
<dbReference type="GO" id="GO:0008610">
    <property type="term" value="P:lipid biosynthetic process"/>
    <property type="evidence" value="ECO:0007669"/>
    <property type="project" value="InterPro"/>
</dbReference>